<evidence type="ECO:0000256" key="1">
    <source>
        <dbReference type="SAM" id="MobiDB-lite"/>
    </source>
</evidence>
<dbReference type="InterPro" id="IPR047951">
    <property type="entry name" value="Transpos_ISL3"/>
</dbReference>
<evidence type="ECO:0000313" key="5">
    <source>
        <dbReference type="Proteomes" id="UP000675781"/>
    </source>
</evidence>
<dbReference type="RefSeq" id="WP_212534046.1">
    <property type="nucleotide sequence ID" value="NZ_JAGSOG010000513.1"/>
</dbReference>
<gene>
    <name evidence="4" type="ORF">KDL01_40590</name>
</gene>
<dbReference type="InterPro" id="IPR029261">
    <property type="entry name" value="Transposase_Znf"/>
</dbReference>
<reference evidence="4" key="1">
    <citation type="submission" date="2021-04" db="EMBL/GenBank/DDBJ databases">
        <title>Genome based classification of Actinospica acidithermotolerans sp. nov., an actinobacterium isolated from an Indonesian hot spring.</title>
        <authorList>
            <person name="Kusuma A.B."/>
            <person name="Putra K.E."/>
            <person name="Nafisah S."/>
            <person name="Loh J."/>
            <person name="Nouioui I."/>
            <person name="Goodfellow M."/>
        </authorList>
    </citation>
    <scope>NUCLEOTIDE SEQUENCE</scope>
    <source>
        <strain evidence="4">CSCA 57</strain>
    </source>
</reference>
<sequence>MRVLSVEAVEGSVVFTVRSGGSSATCPRCGVVSARTHGGYRRSLMDAPVSGQRVRITVAVRRFRCVHEGCAAVTFAEQIPGLTAPFARFTPSAQRHLAVLALALAGRGGARVSTRLGLEVAKDTLIRLIRSLPIPASGTVERLGVDDFAFRKGHVYGTILIDMDTHRPVDVLPDREADTLAAWLREHPGTEVVCRDRSGAYAQAVVTAAPDAIQVADRFHLWKNLCEAAGKTVAAHHGCLRAMPPEPGEPELETAPPVPIPEAAPVPERRLVTRTRERFAQVHSRLDAGLSRSAISRELNLDIQTVRRFANATRIEELLVKAENRSTKVDEFTDVVGEMWNSGHCDGAQITERIRELGYTGSERTVRRYLQTFRTPGTSSSHPGPHRRGAPTAPPIPKPNTISRWLLTHPDHLDHDDTGQLAGLLEQCEHLGQLAAHVRSFAAIMTNLRGAEITGWITAVEAGDLPYLTSFAAGLRRDLDAVTAGLSLPYSSGAVEGNVNRIKTLKRGMYGRAGFDLLRARILLAR</sequence>
<dbReference type="PANTHER" id="PTHR33498:SF1">
    <property type="entry name" value="TRANSPOSASE FOR INSERTION SEQUENCE ELEMENT IS1557"/>
    <property type="match status" value="1"/>
</dbReference>
<dbReference type="PANTHER" id="PTHR33498">
    <property type="entry name" value="TRANSPOSASE FOR INSERTION SEQUENCE ELEMENT IS1557"/>
    <property type="match status" value="1"/>
</dbReference>
<accession>A0A941IWL6</accession>
<dbReference type="NCBIfam" id="NF033550">
    <property type="entry name" value="transpos_ISL3"/>
    <property type="match status" value="1"/>
</dbReference>
<dbReference type="AlphaFoldDB" id="A0A941IWL6"/>
<evidence type="ECO:0000313" key="4">
    <source>
        <dbReference type="EMBL" id="MBR7839621.1"/>
    </source>
</evidence>
<protein>
    <submittedName>
        <fullName evidence="4">ISL3 family transposase</fullName>
    </submittedName>
</protein>
<feature type="domain" description="Transposase IS204/IS1001/IS1096/IS1165 DDE" evidence="2">
    <location>
        <begin position="404"/>
        <end position="522"/>
    </location>
</feature>
<comment type="caution">
    <text evidence="4">The sequence shown here is derived from an EMBL/GenBank/DDBJ whole genome shotgun (WGS) entry which is preliminary data.</text>
</comment>
<dbReference type="Pfam" id="PF14690">
    <property type="entry name" value="Zn_ribbon_ISL3"/>
    <property type="match status" value="1"/>
</dbReference>
<feature type="domain" description="Transposase IS204/IS1001/IS1096/IS1165 DDE" evidence="2">
    <location>
        <begin position="143"/>
        <end position="232"/>
    </location>
</feature>
<feature type="domain" description="Transposase IS204/IS1001/IS1096/IS1165 zinc-finger" evidence="3">
    <location>
        <begin position="24"/>
        <end position="66"/>
    </location>
</feature>
<dbReference type="InterPro" id="IPR002560">
    <property type="entry name" value="Transposase_DDE"/>
</dbReference>
<feature type="region of interest" description="Disordered" evidence="1">
    <location>
        <begin position="374"/>
        <end position="401"/>
    </location>
</feature>
<evidence type="ECO:0000259" key="3">
    <source>
        <dbReference type="Pfam" id="PF14690"/>
    </source>
</evidence>
<organism evidence="4 5">
    <name type="scientific">Actinospica durhamensis</name>
    <dbReference type="NCBI Taxonomy" id="1508375"/>
    <lineage>
        <taxon>Bacteria</taxon>
        <taxon>Bacillati</taxon>
        <taxon>Actinomycetota</taxon>
        <taxon>Actinomycetes</taxon>
        <taxon>Catenulisporales</taxon>
        <taxon>Actinospicaceae</taxon>
        <taxon>Actinospica</taxon>
    </lineage>
</organism>
<dbReference type="EMBL" id="JAGSOG010000513">
    <property type="protein sequence ID" value="MBR7839621.1"/>
    <property type="molecule type" value="Genomic_DNA"/>
</dbReference>
<dbReference type="Pfam" id="PF01610">
    <property type="entry name" value="DDE_Tnp_ISL3"/>
    <property type="match status" value="2"/>
</dbReference>
<dbReference type="Proteomes" id="UP000675781">
    <property type="component" value="Unassembled WGS sequence"/>
</dbReference>
<proteinExistence type="predicted"/>
<name>A0A941IWL6_9ACTN</name>
<keyword evidence="5" id="KW-1185">Reference proteome</keyword>
<evidence type="ECO:0000259" key="2">
    <source>
        <dbReference type="Pfam" id="PF01610"/>
    </source>
</evidence>